<comment type="caution">
    <text evidence="1">The sequence shown here is derived from an EMBL/GenBank/DDBJ whole genome shotgun (WGS) entry which is preliminary data.</text>
</comment>
<gene>
    <name evidence="1" type="ORF">EAS64_11910</name>
</gene>
<reference evidence="1 2" key="1">
    <citation type="submission" date="2018-11" db="EMBL/GenBank/DDBJ databases">
        <title>Trebonia kvetii gen.nov., sp.nov., a novel acidophilic actinobacterium, and proposal of the new actinobacterial family Treboniaceae fam. nov.</title>
        <authorList>
            <person name="Rapoport D."/>
            <person name="Sagova-Mareckova M."/>
            <person name="Sedlacek I."/>
            <person name="Provaznik J."/>
            <person name="Kralova S."/>
            <person name="Pavlinic D."/>
            <person name="Benes V."/>
            <person name="Kopecky J."/>
        </authorList>
    </citation>
    <scope>NUCLEOTIDE SEQUENCE [LARGE SCALE GENOMIC DNA]</scope>
    <source>
        <strain evidence="1 2">15Tr583</strain>
    </source>
</reference>
<dbReference type="RefSeq" id="WP_145852984.1">
    <property type="nucleotide sequence ID" value="NZ_RPFW01000002.1"/>
</dbReference>
<proteinExistence type="predicted"/>
<dbReference type="Proteomes" id="UP000460272">
    <property type="component" value="Unassembled WGS sequence"/>
</dbReference>
<organism evidence="1 2">
    <name type="scientific">Trebonia kvetii</name>
    <dbReference type="NCBI Taxonomy" id="2480626"/>
    <lineage>
        <taxon>Bacteria</taxon>
        <taxon>Bacillati</taxon>
        <taxon>Actinomycetota</taxon>
        <taxon>Actinomycetes</taxon>
        <taxon>Streptosporangiales</taxon>
        <taxon>Treboniaceae</taxon>
        <taxon>Trebonia</taxon>
    </lineage>
</organism>
<dbReference type="EMBL" id="RPFW01000002">
    <property type="protein sequence ID" value="TVZ05281.1"/>
    <property type="molecule type" value="Genomic_DNA"/>
</dbReference>
<dbReference type="AlphaFoldDB" id="A0A6P2C549"/>
<sequence length="232" mass="24295">MINQSDSASLAAKALMMLMIKYSVAVVIAASALLTAACSTGGKGGPLVTQNNEAVQACVPAPSSYPSDDIPGWDSPVGFALVWYYNASTSPVVVESVSLIDAHNLVLHKAVVYEAEREQHQLTLVDGWPVISLGSDPAAWARRQSVPGAVIRPDPPNAGITTHDAYEVVLDVSAKTRAGGYAIGQQVTYRQGNGQYTIRCYAGYVISPPGGPEGGLRCSAFEKAISAAWASS</sequence>
<keyword evidence="2" id="KW-1185">Reference proteome</keyword>
<name>A0A6P2C549_9ACTN</name>
<evidence type="ECO:0000313" key="1">
    <source>
        <dbReference type="EMBL" id="TVZ05281.1"/>
    </source>
</evidence>
<accession>A0A6P2C549</accession>
<evidence type="ECO:0000313" key="2">
    <source>
        <dbReference type="Proteomes" id="UP000460272"/>
    </source>
</evidence>
<protein>
    <submittedName>
        <fullName evidence="1">Uncharacterized protein</fullName>
    </submittedName>
</protein>